<dbReference type="InterPro" id="IPR037523">
    <property type="entry name" value="VOC_core"/>
</dbReference>
<proteinExistence type="predicted"/>
<organism evidence="2 3">
    <name type="scientific">Microbacterium helvum</name>
    <dbReference type="NCBI Taxonomy" id="2773713"/>
    <lineage>
        <taxon>Bacteria</taxon>
        <taxon>Bacillati</taxon>
        <taxon>Actinomycetota</taxon>
        <taxon>Actinomycetes</taxon>
        <taxon>Micrococcales</taxon>
        <taxon>Microbacteriaceae</taxon>
        <taxon>Microbacterium</taxon>
    </lineage>
</organism>
<dbReference type="Gene3D" id="3.10.180.10">
    <property type="entry name" value="2,3-Dihydroxybiphenyl 1,2-Dioxygenase, domain 1"/>
    <property type="match status" value="1"/>
</dbReference>
<evidence type="ECO:0000313" key="3">
    <source>
        <dbReference type="Proteomes" id="UP000598426"/>
    </source>
</evidence>
<protein>
    <submittedName>
        <fullName evidence="2">VOC family protein</fullName>
    </submittedName>
</protein>
<reference evidence="2 3" key="1">
    <citation type="submission" date="2020-09" db="EMBL/GenBank/DDBJ databases">
        <title>Isolation and identification of active actinomycetes.</title>
        <authorList>
            <person name="Li X."/>
        </authorList>
    </citation>
    <scope>NUCLEOTIDE SEQUENCE [LARGE SCALE GENOMIC DNA]</scope>
    <source>
        <strain evidence="2 3">NEAU-LLC</strain>
    </source>
</reference>
<dbReference type="SUPFAM" id="SSF54593">
    <property type="entry name" value="Glyoxalase/Bleomycin resistance protein/Dihydroxybiphenyl dioxygenase"/>
    <property type="match status" value="1"/>
</dbReference>
<dbReference type="PANTHER" id="PTHR35006:SF2">
    <property type="entry name" value="GLYOXALASE FAMILY PROTEIN (AFU_ORTHOLOGUE AFUA_5G14830)"/>
    <property type="match status" value="1"/>
</dbReference>
<sequence length="142" mass="15844">MAVFDHLGITVDDLEHGIARYDPIMQALGFTRSDADASVSWWAEGEVELILFPAREPGTGPHRHGTVGWQHLAFAVDSRADVDRLHAIAVAAGWTVVREPKLYPRFNDLYYASFVEDVDGVRIEFMHNPPREQAPVAASMET</sequence>
<gene>
    <name evidence="2" type="ORF">IF188_15110</name>
</gene>
<keyword evidence="3" id="KW-1185">Reference proteome</keyword>
<name>A0ABR8NQV6_9MICO</name>
<dbReference type="Proteomes" id="UP000598426">
    <property type="component" value="Unassembled WGS sequence"/>
</dbReference>
<dbReference type="PANTHER" id="PTHR35006">
    <property type="entry name" value="GLYOXALASE FAMILY PROTEIN (AFU_ORTHOLOGUE AFUA_5G14830)"/>
    <property type="match status" value="1"/>
</dbReference>
<accession>A0ABR8NQV6</accession>
<feature type="domain" description="VOC" evidence="1">
    <location>
        <begin position="3"/>
        <end position="128"/>
    </location>
</feature>
<dbReference type="PROSITE" id="PS51819">
    <property type="entry name" value="VOC"/>
    <property type="match status" value="1"/>
</dbReference>
<evidence type="ECO:0000259" key="1">
    <source>
        <dbReference type="PROSITE" id="PS51819"/>
    </source>
</evidence>
<evidence type="ECO:0000313" key="2">
    <source>
        <dbReference type="EMBL" id="MBD3943023.1"/>
    </source>
</evidence>
<dbReference type="InterPro" id="IPR029068">
    <property type="entry name" value="Glyas_Bleomycin-R_OHBP_Dase"/>
</dbReference>
<dbReference type="InterPro" id="IPR004360">
    <property type="entry name" value="Glyas_Fos-R_dOase_dom"/>
</dbReference>
<dbReference type="EMBL" id="JACXZS010000010">
    <property type="protein sequence ID" value="MBD3943023.1"/>
    <property type="molecule type" value="Genomic_DNA"/>
</dbReference>
<dbReference type="RefSeq" id="WP_191172629.1">
    <property type="nucleotide sequence ID" value="NZ_JACXZS010000010.1"/>
</dbReference>
<dbReference type="Pfam" id="PF00903">
    <property type="entry name" value="Glyoxalase"/>
    <property type="match status" value="1"/>
</dbReference>
<comment type="caution">
    <text evidence="2">The sequence shown here is derived from an EMBL/GenBank/DDBJ whole genome shotgun (WGS) entry which is preliminary data.</text>
</comment>